<proteinExistence type="predicted"/>
<reference evidence="2 3" key="1">
    <citation type="submission" date="2019-02" db="EMBL/GenBank/DDBJ databases">
        <title>Deep-cultivation of Planctomycetes and their phenomic and genomic characterization uncovers novel biology.</title>
        <authorList>
            <person name="Wiegand S."/>
            <person name="Jogler M."/>
            <person name="Boedeker C."/>
            <person name="Pinto D."/>
            <person name="Vollmers J."/>
            <person name="Rivas-Marin E."/>
            <person name="Kohn T."/>
            <person name="Peeters S.H."/>
            <person name="Heuer A."/>
            <person name="Rast P."/>
            <person name="Oberbeckmann S."/>
            <person name="Bunk B."/>
            <person name="Jeske O."/>
            <person name="Meyerdierks A."/>
            <person name="Storesund J.E."/>
            <person name="Kallscheuer N."/>
            <person name="Luecker S."/>
            <person name="Lage O.M."/>
            <person name="Pohl T."/>
            <person name="Merkel B.J."/>
            <person name="Hornburger P."/>
            <person name="Mueller R.-W."/>
            <person name="Bruemmer F."/>
            <person name="Labrenz M."/>
            <person name="Spormann A.M."/>
            <person name="Op Den Camp H."/>
            <person name="Overmann J."/>
            <person name="Amann R."/>
            <person name="Jetten M.S.M."/>
            <person name="Mascher T."/>
            <person name="Medema M.H."/>
            <person name="Devos D.P."/>
            <person name="Kaster A.-K."/>
            <person name="Ovreas L."/>
            <person name="Rohde M."/>
            <person name="Galperin M.Y."/>
            <person name="Jogler C."/>
        </authorList>
    </citation>
    <scope>NUCLEOTIDE SEQUENCE [LARGE SCALE GENOMIC DNA]</scope>
    <source>
        <strain evidence="2 3">Poly51</strain>
    </source>
</reference>
<feature type="transmembrane region" description="Helical" evidence="1">
    <location>
        <begin position="134"/>
        <end position="156"/>
    </location>
</feature>
<feature type="transmembrane region" description="Helical" evidence="1">
    <location>
        <begin position="270"/>
        <end position="290"/>
    </location>
</feature>
<comment type="caution">
    <text evidence="2">The sequence shown here is derived from an EMBL/GenBank/DDBJ whole genome shotgun (WGS) entry which is preliminary data.</text>
</comment>
<organism evidence="2 3">
    <name type="scientific">Rubripirellula tenax</name>
    <dbReference type="NCBI Taxonomy" id="2528015"/>
    <lineage>
        <taxon>Bacteria</taxon>
        <taxon>Pseudomonadati</taxon>
        <taxon>Planctomycetota</taxon>
        <taxon>Planctomycetia</taxon>
        <taxon>Pirellulales</taxon>
        <taxon>Pirellulaceae</taxon>
        <taxon>Rubripirellula</taxon>
    </lineage>
</organism>
<feature type="transmembrane region" description="Helical" evidence="1">
    <location>
        <begin position="342"/>
        <end position="373"/>
    </location>
</feature>
<keyword evidence="3" id="KW-1185">Reference proteome</keyword>
<protein>
    <submittedName>
        <fullName evidence="2">ABC-2 family transporter protein</fullName>
    </submittedName>
</protein>
<feature type="transmembrane region" description="Helical" evidence="1">
    <location>
        <begin position="428"/>
        <end position="448"/>
    </location>
</feature>
<name>A0A5C6FE60_9BACT</name>
<feature type="transmembrane region" description="Helical" evidence="1">
    <location>
        <begin position="200"/>
        <end position="223"/>
    </location>
</feature>
<dbReference type="Proteomes" id="UP000318288">
    <property type="component" value="Unassembled WGS sequence"/>
</dbReference>
<feature type="transmembrane region" description="Helical" evidence="1">
    <location>
        <begin position="168"/>
        <end position="188"/>
    </location>
</feature>
<accession>A0A5C6FE60</accession>
<dbReference type="RefSeq" id="WP_146453631.1">
    <property type="nucleotide sequence ID" value="NZ_SJPW01000001.1"/>
</dbReference>
<dbReference type="AlphaFoldDB" id="A0A5C6FE60"/>
<feature type="transmembrane region" description="Helical" evidence="1">
    <location>
        <begin position="393"/>
        <end position="416"/>
    </location>
</feature>
<evidence type="ECO:0000313" key="2">
    <source>
        <dbReference type="EMBL" id="TWU60096.1"/>
    </source>
</evidence>
<feature type="transmembrane region" description="Helical" evidence="1">
    <location>
        <begin position="488"/>
        <end position="507"/>
    </location>
</feature>
<feature type="transmembrane region" description="Helical" evidence="1">
    <location>
        <begin position="48"/>
        <end position="65"/>
    </location>
</feature>
<keyword evidence="1" id="KW-1133">Transmembrane helix</keyword>
<evidence type="ECO:0000256" key="1">
    <source>
        <dbReference type="SAM" id="Phobius"/>
    </source>
</evidence>
<evidence type="ECO:0000313" key="3">
    <source>
        <dbReference type="Proteomes" id="UP000318288"/>
    </source>
</evidence>
<keyword evidence="1" id="KW-0472">Membrane</keyword>
<sequence length="530" mass="57819">MTTLATEIPVPPTPSRLDRLDAWCERIGDSLNPILVKETRQALKSRQFVGTFSVLLVAALAWTIIGSLSMMPQIYTSPSAPRMLIGYYLVLALPMLVVVPLAAYRSLEGEIDDGTLELLSITVLSPWQIVLGKLASAMLQMLLYFVALFPCVAYAYTLRGVDLPTTLLIMGILLVAGIVLTIVALFFAPLARTRTGRITTLLAVMMLLLGAEWGLAYMVISMILEGNPMSANGMLFAVIATLLVAFAIGHLLLTATAAQLTPESENRSTHLRVSLLFLTTVVLGVAVLGIRMLEEVGIGLSFMLALFLAGLWTVTGSMMVAESSTITPRIRRELPSSLLARMFLTWLTPGPVSGLVFSVVTIFIVNIAIALVIQLAAEQAVFNSFAPRSAISMLSRLCVAYSAYLVGFLTIVRWVVAAVRIRNHPRVEVGLAAMIAVAMLAALVPYSIGLHYNDYRSYAYSPWQITNWVWTLGQILDRSNTNYIVETILVFVTIGFFATVMASPGIVMPRRTAMPERVKQELEKPSTSPS</sequence>
<dbReference type="OrthoDB" id="5524691at2"/>
<feature type="transmembrane region" description="Helical" evidence="1">
    <location>
        <begin position="296"/>
        <end position="321"/>
    </location>
</feature>
<dbReference type="EMBL" id="SJPW01000001">
    <property type="protein sequence ID" value="TWU60096.1"/>
    <property type="molecule type" value="Genomic_DNA"/>
</dbReference>
<feature type="transmembrane region" description="Helical" evidence="1">
    <location>
        <begin position="235"/>
        <end position="258"/>
    </location>
</feature>
<keyword evidence="1" id="KW-0812">Transmembrane</keyword>
<gene>
    <name evidence="2" type="ORF">Poly51_03700</name>
</gene>
<feature type="transmembrane region" description="Helical" evidence="1">
    <location>
        <begin position="85"/>
        <end position="104"/>
    </location>
</feature>